<gene>
    <name evidence="3" type="primary">LOC103702734</name>
</gene>
<keyword evidence="2" id="KW-1185">Reference proteome</keyword>
<evidence type="ECO:0000256" key="1">
    <source>
        <dbReference type="SAM" id="MobiDB-lite"/>
    </source>
</evidence>
<evidence type="ECO:0000313" key="3">
    <source>
        <dbReference type="RefSeq" id="XP_008783509.1"/>
    </source>
</evidence>
<feature type="compositionally biased region" description="Pro residues" evidence="1">
    <location>
        <begin position="29"/>
        <end position="45"/>
    </location>
</feature>
<feature type="region of interest" description="Disordered" evidence="1">
    <location>
        <begin position="1"/>
        <end position="20"/>
    </location>
</feature>
<sequence length="187" mass="20431">MEVGREMNIDESFKKPGSIPFKWEIQPGIPKPQPSPTTTPLPLPPKLRSCPSMLQSQSSNLLSPSAFTPQAFPSQGCFAIPLVKRRDDKKGVEPIAWLQRRSMSPRFTPLFSSPSGKSMQGNRSMSARFTPLFSSPFGKSMQANHSMSARFAPLFSSPFGKSMQAKDDIKLDTYTGSSGVACNNGSI</sequence>
<evidence type="ECO:0000313" key="2">
    <source>
        <dbReference type="Proteomes" id="UP000228380"/>
    </source>
</evidence>
<protein>
    <submittedName>
        <fullName evidence="3">Uncharacterized protein LOC103702734</fullName>
    </submittedName>
</protein>
<dbReference type="Proteomes" id="UP000228380">
    <property type="component" value="Chromosome 1"/>
</dbReference>
<organism evidence="2 3">
    <name type="scientific">Phoenix dactylifera</name>
    <name type="common">Date palm</name>
    <dbReference type="NCBI Taxonomy" id="42345"/>
    <lineage>
        <taxon>Eukaryota</taxon>
        <taxon>Viridiplantae</taxon>
        <taxon>Streptophyta</taxon>
        <taxon>Embryophyta</taxon>
        <taxon>Tracheophyta</taxon>
        <taxon>Spermatophyta</taxon>
        <taxon>Magnoliopsida</taxon>
        <taxon>Liliopsida</taxon>
        <taxon>Arecaceae</taxon>
        <taxon>Coryphoideae</taxon>
        <taxon>Phoeniceae</taxon>
        <taxon>Phoenix</taxon>
    </lineage>
</organism>
<dbReference type="PANTHER" id="PTHR35466:SF4">
    <property type="entry name" value="EXPRESSED PROTEIN"/>
    <property type="match status" value="1"/>
</dbReference>
<reference evidence="2" key="1">
    <citation type="journal article" date="2019" name="Nat. Commun.">
        <title>Genome-wide association mapping of date palm fruit traits.</title>
        <authorList>
            <person name="Hazzouri K.M."/>
            <person name="Gros-Balthazard M."/>
            <person name="Flowers J.M."/>
            <person name="Copetti D."/>
            <person name="Lemansour A."/>
            <person name="Lebrun M."/>
            <person name="Masmoudi K."/>
            <person name="Ferrand S."/>
            <person name="Dhar M.I."/>
            <person name="Fresquez Z.A."/>
            <person name="Rosas U."/>
            <person name="Zhang J."/>
            <person name="Talag J."/>
            <person name="Lee S."/>
            <person name="Kudrna D."/>
            <person name="Powell R.F."/>
            <person name="Leitch I.J."/>
            <person name="Krueger R.R."/>
            <person name="Wing R.A."/>
            <person name="Amiri K.M.A."/>
            <person name="Purugganan M.D."/>
        </authorList>
    </citation>
    <scope>NUCLEOTIDE SEQUENCE [LARGE SCALE GENOMIC DNA]</scope>
    <source>
        <strain evidence="2">cv. Khalas</strain>
    </source>
</reference>
<dbReference type="AlphaFoldDB" id="A0A8B7BR41"/>
<feature type="compositionally biased region" description="Basic and acidic residues" evidence="1">
    <location>
        <begin position="1"/>
        <end position="14"/>
    </location>
</feature>
<name>A0A8B7BR41_PHODC</name>
<dbReference type="KEGG" id="pda:103702734"/>
<dbReference type="GeneID" id="103702734"/>
<dbReference type="OrthoDB" id="777361at2759"/>
<dbReference type="PANTHER" id="PTHR35466">
    <property type="entry name" value="SERINE/ARGININE REPETITIVE MATRIX PROTEIN 1"/>
    <property type="match status" value="1"/>
</dbReference>
<dbReference type="RefSeq" id="XP_008783509.1">
    <property type="nucleotide sequence ID" value="XM_008785287.4"/>
</dbReference>
<reference evidence="3" key="2">
    <citation type="submission" date="2025-08" db="UniProtKB">
        <authorList>
            <consortium name="RefSeq"/>
        </authorList>
    </citation>
    <scope>IDENTIFICATION</scope>
    <source>
        <tissue evidence="3">Young leaves</tissue>
    </source>
</reference>
<accession>A0A8B7BR41</accession>
<proteinExistence type="predicted"/>
<feature type="region of interest" description="Disordered" evidence="1">
    <location>
        <begin position="26"/>
        <end position="49"/>
    </location>
</feature>